<protein>
    <submittedName>
        <fullName evidence="2">MOSC domain-containing protein YiiM</fullName>
    </submittedName>
</protein>
<dbReference type="Proteomes" id="UP001235712">
    <property type="component" value="Unassembled WGS sequence"/>
</dbReference>
<dbReference type="PROSITE" id="PS51340">
    <property type="entry name" value="MOSC"/>
    <property type="match status" value="1"/>
</dbReference>
<reference evidence="2 3" key="1">
    <citation type="submission" date="2023-07" db="EMBL/GenBank/DDBJ databases">
        <title>Sequencing the genomes of 1000 actinobacteria strains.</title>
        <authorList>
            <person name="Klenk H.-P."/>
        </authorList>
    </citation>
    <scope>NUCLEOTIDE SEQUENCE [LARGE SCALE GENOMIC DNA]</scope>
    <source>
        <strain evidence="2 3">DSM 44388</strain>
    </source>
</reference>
<accession>A0ABT9P7E3</accession>
<dbReference type="InterPro" id="IPR052353">
    <property type="entry name" value="Benzoxazolinone_Detox_Enz"/>
</dbReference>
<evidence type="ECO:0000313" key="3">
    <source>
        <dbReference type="Proteomes" id="UP001235712"/>
    </source>
</evidence>
<comment type="caution">
    <text evidence="2">The sequence shown here is derived from an EMBL/GenBank/DDBJ whole genome shotgun (WGS) entry which is preliminary data.</text>
</comment>
<dbReference type="PANTHER" id="PTHR30212:SF2">
    <property type="entry name" value="PROTEIN YIIM"/>
    <property type="match status" value="1"/>
</dbReference>
<feature type="domain" description="MOSC" evidence="1">
    <location>
        <begin position="36"/>
        <end position="171"/>
    </location>
</feature>
<sequence>MVDVAETGRISSVSVVHGLLPAPWGVVAHKTAIDKRPVPGPVEIGPLGLAGDDQIDRKHHGGRGKAVYAYADEDAAWWAAELEREIEPGLFGENLRTAGIDVTGAEIGERWAIGPEVLLEVTMPRTPCRTFAERMREKGWVRRYTQVNRPGAYMRVLQTGPVSAGDEVRVVFRPGHGITVGHFLRGPDPVDMRQLIDAFTALGLELDPDIRHVAEKAVRRG</sequence>
<proteinExistence type="predicted"/>
<evidence type="ECO:0000259" key="1">
    <source>
        <dbReference type="PROSITE" id="PS51340"/>
    </source>
</evidence>
<dbReference type="RefSeq" id="WP_307244675.1">
    <property type="nucleotide sequence ID" value="NZ_JAUSQZ010000001.1"/>
</dbReference>
<gene>
    <name evidence="2" type="ORF">J2S57_003724</name>
</gene>
<dbReference type="Pfam" id="PF03473">
    <property type="entry name" value="MOSC"/>
    <property type="match status" value="1"/>
</dbReference>
<organism evidence="2 3">
    <name type="scientific">Kineosporia succinea</name>
    <dbReference type="NCBI Taxonomy" id="84632"/>
    <lineage>
        <taxon>Bacteria</taxon>
        <taxon>Bacillati</taxon>
        <taxon>Actinomycetota</taxon>
        <taxon>Actinomycetes</taxon>
        <taxon>Kineosporiales</taxon>
        <taxon>Kineosporiaceae</taxon>
        <taxon>Kineosporia</taxon>
    </lineage>
</organism>
<keyword evidence="3" id="KW-1185">Reference proteome</keyword>
<dbReference type="InterPro" id="IPR005302">
    <property type="entry name" value="MoCF_Sase_C"/>
</dbReference>
<dbReference type="SUPFAM" id="SSF50800">
    <property type="entry name" value="PK beta-barrel domain-like"/>
    <property type="match status" value="1"/>
</dbReference>
<dbReference type="PANTHER" id="PTHR30212">
    <property type="entry name" value="PROTEIN YIIM"/>
    <property type="match status" value="1"/>
</dbReference>
<evidence type="ECO:0000313" key="2">
    <source>
        <dbReference type="EMBL" id="MDP9827975.1"/>
    </source>
</evidence>
<dbReference type="Gene3D" id="2.40.33.20">
    <property type="entry name" value="PK beta-barrel domain-like"/>
    <property type="match status" value="1"/>
</dbReference>
<dbReference type="InterPro" id="IPR011037">
    <property type="entry name" value="Pyrv_Knase-like_insert_dom_sf"/>
</dbReference>
<dbReference type="EMBL" id="JAUSQZ010000001">
    <property type="protein sequence ID" value="MDP9827975.1"/>
    <property type="molecule type" value="Genomic_DNA"/>
</dbReference>
<name>A0ABT9P7E3_9ACTN</name>